<dbReference type="Proteomes" id="UP000208104">
    <property type="component" value="Segment"/>
</dbReference>
<feature type="region of interest" description="Disordered" evidence="1">
    <location>
        <begin position="1"/>
        <end position="40"/>
    </location>
</feature>
<keyword evidence="3" id="KW-1185">Reference proteome</keyword>
<feature type="compositionally biased region" description="Basic and acidic residues" evidence="1">
    <location>
        <begin position="8"/>
        <end position="19"/>
    </location>
</feature>
<sequence length="40" mass="4145">MARVGGIEPHENGFGDRRQAICPPNSLTPKGAPKPVSDGS</sequence>
<accession>A0A0K2CN45</accession>
<gene>
    <name evidence="2" type="ORF">JENST_13</name>
</gene>
<dbReference type="EMBL" id="KT151955">
    <property type="protein sequence ID" value="ALA07143.1"/>
    <property type="molecule type" value="Genomic_DNA"/>
</dbReference>
<organism evidence="2 3">
    <name type="scientific">Brevibacillus phage Jenst</name>
    <dbReference type="NCBI Taxonomy" id="1691954"/>
    <lineage>
        <taxon>Viruses</taxon>
        <taxon>Duplodnaviria</taxon>
        <taxon>Heunggongvirae</taxon>
        <taxon>Uroviricota</taxon>
        <taxon>Caudoviricetes</taxon>
        <taxon>Jenstvirus</taxon>
        <taxon>Jenstvirus jenst</taxon>
    </lineage>
</organism>
<protein>
    <submittedName>
        <fullName evidence="2">Uncharacterized protein</fullName>
    </submittedName>
</protein>
<name>A0A0K2CN45_9CAUD</name>
<evidence type="ECO:0000313" key="3">
    <source>
        <dbReference type="Proteomes" id="UP000208104"/>
    </source>
</evidence>
<dbReference type="GeneID" id="26625959"/>
<dbReference type="RefSeq" id="YP_009199074.1">
    <property type="nucleotide sequence ID" value="NC_028805.1"/>
</dbReference>
<reference evidence="2 3" key="1">
    <citation type="journal article" date="2015" name="Genome Announc.">
        <title>Genome Sequences of Five Additional Brevibacillus laterosporus Bacteriophages.</title>
        <authorList>
            <person name="Merrill B.D."/>
            <person name="Berg J.A."/>
            <person name="Graves K.A."/>
            <person name="Ward A.T."/>
            <person name="Hilton J.A."/>
            <person name="Wake B.N."/>
            <person name="Grose J.H."/>
            <person name="Breakwell D.P."/>
            <person name="Burnett S.H."/>
        </authorList>
    </citation>
    <scope>NUCLEOTIDE SEQUENCE [LARGE SCALE GENOMIC DNA]</scope>
</reference>
<dbReference type="KEGG" id="vg:26625959"/>
<evidence type="ECO:0000313" key="2">
    <source>
        <dbReference type="EMBL" id="ALA07143.1"/>
    </source>
</evidence>
<proteinExistence type="predicted"/>
<evidence type="ECO:0000256" key="1">
    <source>
        <dbReference type="SAM" id="MobiDB-lite"/>
    </source>
</evidence>